<reference evidence="1 2" key="1">
    <citation type="submission" date="2016-03" db="EMBL/GenBank/DDBJ databases">
        <title>Whole genome sequencing of Grifola frondosa 9006-11.</title>
        <authorList>
            <person name="Min B."/>
            <person name="Park H."/>
            <person name="Kim J.-G."/>
            <person name="Cho H."/>
            <person name="Oh Y.-L."/>
            <person name="Kong W.-S."/>
            <person name="Choi I.-G."/>
        </authorList>
    </citation>
    <scope>NUCLEOTIDE SEQUENCE [LARGE SCALE GENOMIC DNA]</scope>
    <source>
        <strain evidence="1 2">9006-11</strain>
    </source>
</reference>
<dbReference type="AlphaFoldDB" id="A0A1C7LWR9"/>
<name>A0A1C7LWR9_GRIFR</name>
<gene>
    <name evidence="1" type="ORF">A0H81_11592</name>
</gene>
<dbReference type="Proteomes" id="UP000092993">
    <property type="component" value="Unassembled WGS sequence"/>
</dbReference>
<proteinExistence type="predicted"/>
<comment type="caution">
    <text evidence="1">The sequence shown here is derived from an EMBL/GenBank/DDBJ whole genome shotgun (WGS) entry which is preliminary data.</text>
</comment>
<organism evidence="1 2">
    <name type="scientific">Grifola frondosa</name>
    <name type="common">Maitake</name>
    <name type="synonym">Polyporus frondosus</name>
    <dbReference type="NCBI Taxonomy" id="5627"/>
    <lineage>
        <taxon>Eukaryota</taxon>
        <taxon>Fungi</taxon>
        <taxon>Dikarya</taxon>
        <taxon>Basidiomycota</taxon>
        <taxon>Agaricomycotina</taxon>
        <taxon>Agaricomycetes</taxon>
        <taxon>Polyporales</taxon>
        <taxon>Grifolaceae</taxon>
        <taxon>Grifola</taxon>
    </lineage>
</organism>
<protein>
    <submittedName>
        <fullName evidence="1">Uncharacterized protein</fullName>
    </submittedName>
</protein>
<evidence type="ECO:0000313" key="2">
    <source>
        <dbReference type="Proteomes" id="UP000092993"/>
    </source>
</evidence>
<dbReference type="EMBL" id="LUGG01000020">
    <property type="protein sequence ID" value="OBZ68527.1"/>
    <property type="molecule type" value="Genomic_DNA"/>
</dbReference>
<evidence type="ECO:0000313" key="1">
    <source>
        <dbReference type="EMBL" id="OBZ68527.1"/>
    </source>
</evidence>
<keyword evidence="2" id="KW-1185">Reference proteome</keyword>
<accession>A0A1C7LWR9</accession>
<sequence length="89" mass="9943">MDLLPTERQLQSTGERKPVETSFANFDPVVSYLLETNSYPSTSNIIAFKSGLLINAEILTVAGPLLRTVCDTSNKLSSEIENHNFYLYD</sequence>